<organism evidence="8 9">
    <name type="scientific">Gluconacetobacter tumulisoli</name>
    <dbReference type="NCBI Taxonomy" id="1286189"/>
    <lineage>
        <taxon>Bacteria</taxon>
        <taxon>Pseudomonadati</taxon>
        <taxon>Pseudomonadota</taxon>
        <taxon>Alphaproteobacteria</taxon>
        <taxon>Acetobacterales</taxon>
        <taxon>Acetobacteraceae</taxon>
        <taxon>Gluconacetobacter</taxon>
    </lineage>
</organism>
<name>A0A7W4K8J6_9PROT</name>
<dbReference type="Proteomes" id="UP000578030">
    <property type="component" value="Unassembled WGS sequence"/>
</dbReference>
<keyword evidence="2" id="KW-0001">2Fe-2S</keyword>
<sequence length="415" mass="45917">MPDIPSIATLLRARTPGHSLPGGLYTRDDVFAADIDIFFHRHWIFVGLECDVPEPGDVCGVDIGSTGIVLVRDEDGSVRAYYNVCRHRGARLVPSGRGIVGKLVCPYHQWTYELDGTLVLAPHMGQDFDHACHGLRPVALRSIGGLLYACLSDDPPSDIDDLAATMEPRLAPYGLRDARIAFEADIIENGNWKLVIENNRECYHCGSNHPELCASFIDLDFGFDPATLSDEDRAAAAAHDARYAARVAEWEKAGYPSHAVEHLAGHATNFRTQRLMMSGAGESQTPDTRAACRRLMGDMTRKDLGDVHLWGHNCWHHFMGDHALSFMMIPLAADRTLVRTKWLVHKDAVEGVDYDLDTLTAVWTATNAQDAELVALAHAGAGNAGYTPGPYSRFTERQLDNFMTWYAERMALHGY</sequence>
<comment type="cofactor">
    <cofactor evidence="1">
        <name>Fe cation</name>
        <dbReference type="ChEBI" id="CHEBI:24875"/>
    </cofactor>
</comment>
<keyword evidence="5" id="KW-0408">Iron</keyword>
<dbReference type="Pfam" id="PF00848">
    <property type="entry name" value="Ring_hydroxyl_A"/>
    <property type="match status" value="1"/>
</dbReference>
<proteinExistence type="predicted"/>
<reference evidence="8 9" key="1">
    <citation type="submission" date="2020-04" db="EMBL/GenBank/DDBJ databases">
        <title>Description of novel Gluconacetobacter.</title>
        <authorList>
            <person name="Sombolestani A."/>
        </authorList>
    </citation>
    <scope>NUCLEOTIDE SEQUENCE [LARGE SCALE GENOMIC DNA]</scope>
    <source>
        <strain evidence="8 9">LMG 27802</strain>
    </source>
</reference>
<evidence type="ECO:0000256" key="4">
    <source>
        <dbReference type="ARBA" id="ARBA00023002"/>
    </source>
</evidence>
<accession>A0A7W4K8J6</accession>
<dbReference type="InterPro" id="IPR001663">
    <property type="entry name" value="Rng_hydr_dOase-A"/>
</dbReference>
<dbReference type="Gene3D" id="3.90.380.10">
    <property type="entry name" value="Naphthalene 1,2-dioxygenase Alpha Subunit, Chain A, domain 1"/>
    <property type="match status" value="1"/>
</dbReference>
<keyword evidence="8" id="KW-0223">Dioxygenase</keyword>
<evidence type="ECO:0000256" key="5">
    <source>
        <dbReference type="ARBA" id="ARBA00023004"/>
    </source>
</evidence>
<comment type="caution">
    <text evidence="8">The sequence shown here is derived from an EMBL/GenBank/DDBJ whole genome shotgun (WGS) entry which is preliminary data.</text>
</comment>
<keyword evidence="9" id="KW-1185">Reference proteome</keyword>
<evidence type="ECO:0000256" key="2">
    <source>
        <dbReference type="ARBA" id="ARBA00022714"/>
    </source>
</evidence>
<dbReference type="AlphaFoldDB" id="A0A7W4K8J6"/>
<evidence type="ECO:0000256" key="1">
    <source>
        <dbReference type="ARBA" id="ARBA00001962"/>
    </source>
</evidence>
<dbReference type="Gene3D" id="2.102.10.10">
    <property type="entry name" value="Rieske [2Fe-2S] iron-sulphur domain"/>
    <property type="match status" value="1"/>
</dbReference>
<dbReference type="InterPro" id="IPR036922">
    <property type="entry name" value="Rieske_2Fe-2S_sf"/>
</dbReference>
<dbReference type="RefSeq" id="WP_182959539.1">
    <property type="nucleotide sequence ID" value="NZ_JABEQM010000009.1"/>
</dbReference>
<evidence type="ECO:0000259" key="7">
    <source>
        <dbReference type="PROSITE" id="PS51296"/>
    </source>
</evidence>
<evidence type="ECO:0000313" key="8">
    <source>
        <dbReference type="EMBL" id="MBB2202354.1"/>
    </source>
</evidence>
<dbReference type="GO" id="GO:0051537">
    <property type="term" value="F:2 iron, 2 sulfur cluster binding"/>
    <property type="evidence" value="ECO:0007669"/>
    <property type="project" value="UniProtKB-KW"/>
</dbReference>
<dbReference type="GO" id="GO:0005506">
    <property type="term" value="F:iron ion binding"/>
    <property type="evidence" value="ECO:0007669"/>
    <property type="project" value="InterPro"/>
</dbReference>
<gene>
    <name evidence="8" type="ORF">HLH28_12360</name>
</gene>
<keyword evidence="3" id="KW-0479">Metal-binding</keyword>
<feature type="domain" description="Rieske" evidence="7">
    <location>
        <begin position="43"/>
        <end position="149"/>
    </location>
</feature>
<dbReference type="CDD" id="cd08884">
    <property type="entry name" value="RHO_alpha_C_GbcA-like"/>
    <property type="match status" value="1"/>
</dbReference>
<dbReference type="EMBL" id="JABEQM010000009">
    <property type="protein sequence ID" value="MBB2202354.1"/>
    <property type="molecule type" value="Genomic_DNA"/>
</dbReference>
<evidence type="ECO:0000256" key="3">
    <source>
        <dbReference type="ARBA" id="ARBA00022723"/>
    </source>
</evidence>
<keyword evidence="4" id="KW-0560">Oxidoreductase</keyword>
<dbReference type="InterPro" id="IPR015879">
    <property type="entry name" value="Ring_hydroxy_dOase_asu_C_dom"/>
</dbReference>
<dbReference type="Pfam" id="PF00355">
    <property type="entry name" value="Rieske"/>
    <property type="match status" value="1"/>
</dbReference>
<keyword evidence="6" id="KW-0411">Iron-sulfur</keyword>
<dbReference type="PANTHER" id="PTHR43756">
    <property type="entry name" value="CHOLINE MONOOXYGENASE, CHLOROPLASTIC"/>
    <property type="match status" value="1"/>
</dbReference>
<dbReference type="InterPro" id="IPR017941">
    <property type="entry name" value="Rieske_2Fe-2S"/>
</dbReference>
<dbReference type="GO" id="GO:0051213">
    <property type="term" value="F:dioxygenase activity"/>
    <property type="evidence" value="ECO:0007669"/>
    <property type="project" value="UniProtKB-KW"/>
</dbReference>
<evidence type="ECO:0000313" key="9">
    <source>
        <dbReference type="Proteomes" id="UP000578030"/>
    </source>
</evidence>
<dbReference type="CDD" id="cd03469">
    <property type="entry name" value="Rieske_RO_Alpha_N"/>
    <property type="match status" value="1"/>
</dbReference>
<dbReference type="PRINTS" id="PR00090">
    <property type="entry name" value="RNGDIOXGNASE"/>
</dbReference>
<dbReference type="PANTHER" id="PTHR43756:SF5">
    <property type="entry name" value="CHOLINE MONOOXYGENASE, CHLOROPLASTIC"/>
    <property type="match status" value="1"/>
</dbReference>
<evidence type="ECO:0000256" key="6">
    <source>
        <dbReference type="ARBA" id="ARBA00023014"/>
    </source>
</evidence>
<dbReference type="PROSITE" id="PS51296">
    <property type="entry name" value="RIESKE"/>
    <property type="match status" value="1"/>
</dbReference>
<dbReference type="SUPFAM" id="SSF55961">
    <property type="entry name" value="Bet v1-like"/>
    <property type="match status" value="1"/>
</dbReference>
<dbReference type="SUPFAM" id="SSF50022">
    <property type="entry name" value="ISP domain"/>
    <property type="match status" value="1"/>
</dbReference>
<protein>
    <submittedName>
        <fullName evidence="8">Aromatic ring-hydroxylating dioxygenase subunit alpha</fullName>
    </submittedName>
</protein>